<evidence type="ECO:0000256" key="1">
    <source>
        <dbReference type="SAM" id="MobiDB-lite"/>
    </source>
</evidence>
<evidence type="ECO:0000313" key="3">
    <source>
        <dbReference type="Proteomes" id="UP001530377"/>
    </source>
</evidence>
<comment type="caution">
    <text evidence="2">The sequence shown here is derived from an EMBL/GenBank/DDBJ whole genome shotgun (WGS) entry which is preliminary data.</text>
</comment>
<dbReference type="Gene3D" id="1.25.40.10">
    <property type="entry name" value="Tetratricopeptide repeat domain"/>
    <property type="match status" value="1"/>
</dbReference>
<feature type="region of interest" description="Disordered" evidence="1">
    <location>
        <begin position="379"/>
        <end position="423"/>
    </location>
</feature>
<protein>
    <recommendedName>
        <fullName evidence="4">Signal recognition particle subunit SRP72</fullName>
    </recommendedName>
</protein>
<feature type="compositionally biased region" description="Gly residues" evidence="1">
    <location>
        <begin position="781"/>
        <end position="791"/>
    </location>
</feature>
<dbReference type="InterPro" id="IPR026270">
    <property type="entry name" value="SRP72"/>
</dbReference>
<feature type="region of interest" description="Disordered" evidence="1">
    <location>
        <begin position="683"/>
        <end position="702"/>
    </location>
</feature>
<dbReference type="InterPro" id="IPR011990">
    <property type="entry name" value="TPR-like_helical_dom_sf"/>
</dbReference>
<gene>
    <name evidence="2" type="ORF">ACHAXA_011174</name>
</gene>
<dbReference type="PANTHER" id="PTHR14094:SF9">
    <property type="entry name" value="SIGNAL RECOGNITION PARTICLE SUBUNIT SRP72"/>
    <property type="match status" value="1"/>
</dbReference>
<keyword evidence="3" id="KW-1185">Reference proteome</keyword>
<feature type="region of interest" description="Disordered" evidence="1">
    <location>
        <begin position="775"/>
        <end position="815"/>
    </location>
</feature>
<organism evidence="2 3">
    <name type="scientific">Cyclostephanos tholiformis</name>
    <dbReference type="NCBI Taxonomy" id="382380"/>
    <lineage>
        <taxon>Eukaryota</taxon>
        <taxon>Sar</taxon>
        <taxon>Stramenopiles</taxon>
        <taxon>Ochrophyta</taxon>
        <taxon>Bacillariophyta</taxon>
        <taxon>Coscinodiscophyceae</taxon>
        <taxon>Thalassiosirophycidae</taxon>
        <taxon>Stephanodiscales</taxon>
        <taxon>Stephanodiscaceae</taxon>
        <taxon>Cyclostephanos</taxon>
    </lineage>
</organism>
<dbReference type="AlphaFoldDB" id="A0ABD3R749"/>
<feature type="region of interest" description="Disordered" evidence="1">
    <location>
        <begin position="743"/>
        <end position="762"/>
    </location>
</feature>
<accession>A0ABD3R749</accession>
<evidence type="ECO:0008006" key="4">
    <source>
        <dbReference type="Google" id="ProtNLM"/>
    </source>
</evidence>
<feature type="compositionally biased region" description="Basic residues" evidence="1">
    <location>
        <begin position="806"/>
        <end position="815"/>
    </location>
</feature>
<feature type="region of interest" description="Disordered" evidence="1">
    <location>
        <begin position="299"/>
        <end position="321"/>
    </location>
</feature>
<feature type="compositionally biased region" description="Polar residues" evidence="1">
    <location>
        <begin position="792"/>
        <end position="805"/>
    </location>
</feature>
<dbReference type="Proteomes" id="UP001530377">
    <property type="component" value="Unassembled WGS sequence"/>
</dbReference>
<sequence>MTLEVAYALFRSGNYEACRRLCAASRTGGGDCVDDDHDDDPGGRGLMHVHAQALYRLGETDAADDIYRELLLPRDRSGGSSHRATDAVDADEREDALSNALANRIANHTPGIIAVNTASSSSDRGWLEEDPDLRRLLEIYGRTGPNDDDVDDENGKTSPVAMHNYDLAYNLATYLLVSRSSRPRSAIVEAMNLLMRAEKSATSTIEDGDVDVFDPMLAERESNPIRANLAMSKMILGGTSNETEAYRDYLTLLARLGGDKKGRRSGGGANNNIALAEGNLLAAISNNIACLRDGKESLSESLRRVPTAGPPRMSPGSEDLSPGVGGVVGSSTPLVGATPHQARFALYNRALVLARMGNVRGCREALVVLRSSLRVSYHGDESERKRLGSPSRSAVGESPEMSDAGGVKKRKKKSKNGQNHPAIGSVANSIEGTIVSVEENDVLAARPGSDVESIAWDARADLLESELRRISESSLSSSNYVLDAAISKIDAVMASSSSNDFGGVLPYTKSLLLLHRGAVNDPSSQRRSKAAILESLPSSVRACPGAIVTMASLHDDADMAESALSSLGGDRRANLAVAEFRVERKQYEAAVDLLRDIVEKNMENDGNDEVFDKMEAMAILVTALSYIDPSNAEKYASLLPVRSSELSGEALEFMDIPRFAKQASLEGGMAGGASKVRKLIATTSGKGKSNMGEQEKKSRDRILRKRSKQRNAYLSHLESEGRALSKPDPERWIPKCQRSYNNRRGKFRSNVGAQGGGAGPGMEKVAAKLDVAARVAAAKSGSGGSDGGGGKQPSTANIKVSSTVTRKGKGGKKRR</sequence>
<proteinExistence type="predicted"/>
<dbReference type="EMBL" id="JALLPB020000469">
    <property type="protein sequence ID" value="KAL3808790.1"/>
    <property type="molecule type" value="Genomic_DNA"/>
</dbReference>
<dbReference type="PANTHER" id="PTHR14094">
    <property type="entry name" value="SIGNAL RECOGNITION PARTICLE 72"/>
    <property type="match status" value="1"/>
</dbReference>
<reference evidence="2 3" key="1">
    <citation type="submission" date="2024-10" db="EMBL/GenBank/DDBJ databases">
        <title>Updated reference genomes for cyclostephanoid diatoms.</title>
        <authorList>
            <person name="Roberts W.R."/>
            <person name="Alverson A.J."/>
        </authorList>
    </citation>
    <scope>NUCLEOTIDE SEQUENCE [LARGE SCALE GENOMIC DNA]</scope>
    <source>
        <strain evidence="2 3">AJA228-03</strain>
    </source>
</reference>
<name>A0ABD3R749_9STRA</name>
<evidence type="ECO:0000313" key="2">
    <source>
        <dbReference type="EMBL" id="KAL3808790.1"/>
    </source>
</evidence>